<evidence type="ECO:0000313" key="2">
    <source>
        <dbReference type="Proteomes" id="UP000239002"/>
    </source>
</evidence>
<dbReference type="Proteomes" id="UP000239002">
    <property type="component" value="Unassembled WGS sequence"/>
</dbReference>
<reference evidence="1 2" key="1">
    <citation type="submission" date="2018-02" db="EMBL/GenBank/DDBJ databases">
        <title>Genomic Encyclopedia of Archaeal and Bacterial Type Strains, Phase II (KMG-II): from individual species to whole genera.</title>
        <authorList>
            <person name="Goeker M."/>
        </authorList>
    </citation>
    <scope>NUCLEOTIDE SEQUENCE [LARGE SCALE GENOMIC DNA]</scope>
    <source>
        <strain evidence="1 2">DSM 16809</strain>
    </source>
</reference>
<organism evidence="1 2">
    <name type="scientific">Nonlabens xylanidelens</name>
    <dbReference type="NCBI Taxonomy" id="191564"/>
    <lineage>
        <taxon>Bacteria</taxon>
        <taxon>Pseudomonadati</taxon>
        <taxon>Bacteroidota</taxon>
        <taxon>Flavobacteriia</taxon>
        <taxon>Flavobacteriales</taxon>
        <taxon>Flavobacteriaceae</taxon>
        <taxon>Nonlabens</taxon>
    </lineage>
</organism>
<dbReference type="AlphaFoldDB" id="A0A2S6IQR0"/>
<dbReference type="OrthoDB" id="9928453at2"/>
<protein>
    <submittedName>
        <fullName evidence="1">Uncharacterized protein</fullName>
    </submittedName>
</protein>
<sequence length="180" mass="20898">MMKYIFILILLANLNSCQSQETSAYEDRVYQFLNEVYKPKKSSNTSKVGYIDNMNNLDNSIENISDDLLKTVLSRAKQYYRFHIPDSVLNYKNWKELKVHTLTKKFDQNKIVIPNLQFIDSKEDHDGIIMFHIEGILFYGNFAFIATNHGGTIPIGTLFKKEGEKYDFVTMTSYPPLGDE</sequence>
<keyword evidence="2" id="KW-1185">Reference proteome</keyword>
<name>A0A2S6IQR0_9FLAO</name>
<evidence type="ECO:0000313" key="1">
    <source>
        <dbReference type="EMBL" id="PPK96446.1"/>
    </source>
</evidence>
<proteinExistence type="predicted"/>
<dbReference type="EMBL" id="PTJE01000001">
    <property type="protein sequence ID" value="PPK96446.1"/>
    <property type="molecule type" value="Genomic_DNA"/>
</dbReference>
<comment type="caution">
    <text evidence="1">The sequence shown here is derived from an EMBL/GenBank/DDBJ whole genome shotgun (WGS) entry which is preliminary data.</text>
</comment>
<accession>A0A2S6IQR0</accession>
<gene>
    <name evidence="1" type="ORF">LY01_00266</name>
</gene>
<dbReference type="RefSeq" id="WP_105023052.1">
    <property type="nucleotide sequence ID" value="NZ_MQVW01000022.1"/>
</dbReference>